<sequence length="793" mass="86652">MAQRIIPLVLFHDRPLSSNPLPDTDASEPSPHSQLSTSPKGGSRATTTTRSIADSGMDIDVDPDSDMQLDPKTSESRDQTKDNCNSNTQPSSAFESDASGANTDLQVLGTSNPKTPSDSVDATISASSERTSPGPVEIMQTKPLSALDEPTSTSMVVSPPSSLSSSASGLMIDTLAKSLSPARVDMHRKRIERMLQQNALMWWELVRYTRTLERKERELELDREQFRPPGTPMGWGKRKIVHHYHHHHHHHHPSMPPLHPQQQQSLASGSTSTMSSRKFKIKGGRRAYPYEYPLAISDRAQPHRPPSPHHQPHPSASQTPPPPSRESEQGRPSSSARGDPVITRPVPVKPSTFANPSLTGPPTLATGSSSVSTSVPTSPGAAAHQKTAVSNSKPLGSAPQPPASSDSPSASTSAQREDEDCNHQGGDGGNAHPEDQCPNSGSVDPNRKRRGNLPKSVTAVLKAWLVQNAIHPYPTEDQKQQLSEATNLSLNQISNWFINARRRILQPILVQAAAEAVAGTDAPMDNVLIVRKGKGSRMQVEMEGAVAQASSSSAGAGPSAGAGSASSPGPNTASSSTDVKLLQQQRQTPPAAGPSTASRGTNLHEERRPVARSPSYRDQGYGHTSHPPPSSHSRPESPLHHPRTQSEHPGHLYQQHQNQHQHQYQHQHPHRHQPPPPPQYPHRHSQEHFYHERAHQAHQAHMENLEHDHRPYHRHQPQPQPHMHTPYPYASHPHPQSHSHPQTPQHPSQRSSQHQRNHQLSPHSHGYYSPQSRTRSPSPSHPPHSSSKVPAPA</sequence>
<dbReference type="GO" id="GO:0003677">
    <property type="term" value="F:DNA binding"/>
    <property type="evidence" value="ECO:0007669"/>
    <property type="project" value="UniProtKB-UniRule"/>
</dbReference>
<dbReference type="PROSITE" id="PS50071">
    <property type="entry name" value="HOMEOBOX_2"/>
    <property type="match status" value="1"/>
</dbReference>
<proteinExistence type="predicted"/>
<feature type="compositionally biased region" description="Polar residues" evidence="5">
    <location>
        <begin position="82"/>
        <end position="131"/>
    </location>
</feature>
<dbReference type="InterPro" id="IPR001356">
    <property type="entry name" value="HD"/>
</dbReference>
<protein>
    <recommendedName>
        <fullName evidence="6">Homeobox domain-containing protein</fullName>
    </recommendedName>
</protein>
<feature type="compositionally biased region" description="Low complexity" evidence="5">
    <location>
        <begin position="544"/>
        <end position="576"/>
    </location>
</feature>
<feature type="compositionally biased region" description="Low complexity" evidence="5">
    <location>
        <begin position="721"/>
        <end position="761"/>
    </location>
</feature>
<feature type="compositionally biased region" description="Low complexity" evidence="5">
    <location>
        <begin position="769"/>
        <end position="787"/>
    </location>
</feature>
<comment type="subcellular location">
    <subcellularLocation>
        <location evidence="4">Nucleus</location>
    </subcellularLocation>
</comment>
<evidence type="ECO:0000256" key="5">
    <source>
        <dbReference type="SAM" id="MobiDB-lite"/>
    </source>
</evidence>
<dbReference type="SUPFAM" id="SSF46689">
    <property type="entry name" value="Homeodomain-like"/>
    <property type="match status" value="1"/>
</dbReference>
<reference evidence="7" key="2">
    <citation type="journal article" date="2022" name="Microbiol. Resour. Announc.">
        <title>Whole-Genome Sequence of Entomortierella parvispora E1425, a Mucoromycotan Fungus Associated with Burkholderiaceae-Related Endosymbiotic Bacteria.</title>
        <authorList>
            <person name="Herlambang A."/>
            <person name="Guo Y."/>
            <person name="Takashima Y."/>
            <person name="Narisawa K."/>
            <person name="Ohta H."/>
            <person name="Nishizawa T."/>
        </authorList>
    </citation>
    <scope>NUCLEOTIDE SEQUENCE</scope>
    <source>
        <strain evidence="7">E1425</strain>
    </source>
</reference>
<feature type="compositionally biased region" description="Low complexity" evidence="5">
    <location>
        <begin position="260"/>
        <end position="276"/>
    </location>
</feature>
<name>A0A9P3M093_9FUNG</name>
<keyword evidence="2 4" id="KW-0371">Homeobox</keyword>
<evidence type="ECO:0000259" key="6">
    <source>
        <dbReference type="PROSITE" id="PS50071"/>
    </source>
</evidence>
<feature type="domain" description="Homeobox" evidence="6">
    <location>
        <begin position="444"/>
        <end position="507"/>
    </location>
</feature>
<feature type="compositionally biased region" description="Basic and acidic residues" evidence="5">
    <location>
        <begin position="633"/>
        <end position="650"/>
    </location>
</feature>
<evidence type="ECO:0000313" key="7">
    <source>
        <dbReference type="EMBL" id="GJJ77033.1"/>
    </source>
</evidence>
<feature type="region of interest" description="Disordered" evidence="5">
    <location>
        <begin position="710"/>
        <end position="793"/>
    </location>
</feature>
<feature type="compositionally biased region" description="Basic residues" evidence="5">
    <location>
        <begin position="244"/>
        <end position="253"/>
    </location>
</feature>
<dbReference type="InterPro" id="IPR008422">
    <property type="entry name" value="KN_HD"/>
</dbReference>
<dbReference type="GO" id="GO:0006355">
    <property type="term" value="P:regulation of DNA-templated transcription"/>
    <property type="evidence" value="ECO:0007669"/>
    <property type="project" value="InterPro"/>
</dbReference>
<dbReference type="AlphaFoldDB" id="A0A9P3M093"/>
<feature type="region of interest" description="Disordered" evidence="5">
    <location>
        <begin position="148"/>
        <end position="167"/>
    </location>
</feature>
<evidence type="ECO:0000256" key="1">
    <source>
        <dbReference type="ARBA" id="ARBA00023125"/>
    </source>
</evidence>
<evidence type="ECO:0000313" key="8">
    <source>
        <dbReference type="Proteomes" id="UP000827284"/>
    </source>
</evidence>
<feature type="compositionally biased region" description="Polar residues" evidence="5">
    <location>
        <begin position="30"/>
        <end position="52"/>
    </location>
</feature>
<feature type="compositionally biased region" description="Low complexity" evidence="5">
    <location>
        <begin position="151"/>
        <end position="167"/>
    </location>
</feature>
<dbReference type="GO" id="GO:0005634">
    <property type="term" value="C:nucleus"/>
    <property type="evidence" value="ECO:0007669"/>
    <property type="project" value="UniProtKB-SubCell"/>
</dbReference>
<dbReference type="Proteomes" id="UP000827284">
    <property type="component" value="Unassembled WGS sequence"/>
</dbReference>
<dbReference type="CDD" id="cd00086">
    <property type="entry name" value="homeodomain"/>
    <property type="match status" value="1"/>
</dbReference>
<dbReference type="EMBL" id="BQFW01000013">
    <property type="protein sequence ID" value="GJJ77033.1"/>
    <property type="molecule type" value="Genomic_DNA"/>
</dbReference>
<organism evidence="7 8">
    <name type="scientific">Entomortierella parvispora</name>
    <dbReference type="NCBI Taxonomy" id="205924"/>
    <lineage>
        <taxon>Eukaryota</taxon>
        <taxon>Fungi</taxon>
        <taxon>Fungi incertae sedis</taxon>
        <taxon>Mucoromycota</taxon>
        <taxon>Mortierellomycotina</taxon>
        <taxon>Mortierellomycetes</taxon>
        <taxon>Mortierellales</taxon>
        <taxon>Mortierellaceae</taxon>
        <taxon>Entomortierella</taxon>
    </lineage>
</organism>
<feature type="region of interest" description="Disordered" evidence="5">
    <location>
        <begin position="1"/>
        <end position="136"/>
    </location>
</feature>
<accession>A0A9P3M093</accession>
<keyword evidence="8" id="KW-1185">Reference proteome</keyword>
<feature type="compositionally biased region" description="Basic and acidic residues" evidence="5">
    <location>
        <begin position="72"/>
        <end position="81"/>
    </location>
</feature>
<comment type="caution">
    <text evidence="7">The sequence shown here is derived from an EMBL/GenBank/DDBJ whole genome shotgun (WGS) entry which is preliminary data.</text>
</comment>
<dbReference type="PANTHER" id="PTHR11850">
    <property type="entry name" value="HOMEOBOX PROTEIN TRANSCRIPTION FACTORS"/>
    <property type="match status" value="1"/>
</dbReference>
<dbReference type="Gene3D" id="1.10.10.60">
    <property type="entry name" value="Homeodomain-like"/>
    <property type="match status" value="1"/>
</dbReference>
<evidence type="ECO:0000256" key="3">
    <source>
        <dbReference type="ARBA" id="ARBA00023242"/>
    </source>
</evidence>
<dbReference type="SMART" id="SM00389">
    <property type="entry name" value="HOX"/>
    <property type="match status" value="1"/>
</dbReference>
<feature type="compositionally biased region" description="Low complexity" evidence="5">
    <location>
        <begin position="403"/>
        <end position="414"/>
    </location>
</feature>
<dbReference type="OrthoDB" id="10056939at2759"/>
<keyword evidence="1 4" id="KW-0238">DNA-binding</keyword>
<feature type="region of interest" description="Disordered" evidence="5">
    <location>
        <begin position="244"/>
        <end position="284"/>
    </location>
</feature>
<feature type="compositionally biased region" description="Low complexity" evidence="5">
    <location>
        <begin position="367"/>
        <end position="380"/>
    </location>
</feature>
<evidence type="ECO:0000256" key="2">
    <source>
        <dbReference type="ARBA" id="ARBA00023155"/>
    </source>
</evidence>
<feature type="DNA-binding region" description="Homeobox" evidence="4">
    <location>
        <begin position="446"/>
        <end position="508"/>
    </location>
</feature>
<dbReference type="Pfam" id="PF05920">
    <property type="entry name" value="Homeobox_KN"/>
    <property type="match status" value="1"/>
</dbReference>
<dbReference type="InterPro" id="IPR050224">
    <property type="entry name" value="TALE_homeobox"/>
</dbReference>
<reference evidence="7" key="1">
    <citation type="submission" date="2021-11" db="EMBL/GenBank/DDBJ databases">
        <authorList>
            <person name="Herlambang A."/>
            <person name="Guo Y."/>
            <person name="Takashima Y."/>
            <person name="Nishizawa T."/>
        </authorList>
    </citation>
    <scope>NUCLEOTIDE SEQUENCE</scope>
    <source>
        <strain evidence="7">E1425</strain>
    </source>
</reference>
<feature type="compositionally biased region" description="Basic residues" evidence="5">
    <location>
        <begin position="663"/>
        <end position="673"/>
    </location>
</feature>
<keyword evidence="3 4" id="KW-0539">Nucleus</keyword>
<evidence type="ECO:0000256" key="4">
    <source>
        <dbReference type="PROSITE-ProRule" id="PRU00108"/>
    </source>
</evidence>
<dbReference type="InterPro" id="IPR009057">
    <property type="entry name" value="Homeodomain-like_sf"/>
</dbReference>
<gene>
    <name evidence="7" type="ORF">EMPS_09392</name>
</gene>
<feature type="region of interest" description="Disordered" evidence="5">
    <location>
        <begin position="298"/>
        <end position="451"/>
    </location>
</feature>
<feature type="compositionally biased region" description="Acidic residues" evidence="5">
    <location>
        <begin position="57"/>
        <end position="67"/>
    </location>
</feature>
<feature type="region of interest" description="Disordered" evidence="5">
    <location>
        <begin position="541"/>
        <end position="684"/>
    </location>
</feature>